<dbReference type="InterPro" id="IPR030393">
    <property type="entry name" value="G_ENGB_dom"/>
</dbReference>
<dbReference type="InterPro" id="IPR006073">
    <property type="entry name" value="GTP-bd"/>
</dbReference>
<dbReference type="EMBL" id="BAABJX010000052">
    <property type="protein sequence ID" value="GAA4844937.1"/>
    <property type="molecule type" value="Genomic_DNA"/>
</dbReference>
<comment type="similarity">
    <text evidence="2 10">Belongs to the TRAFAC class TrmE-Era-EngA-EngB-Septin-like GTPase superfamily. EngB GTPase family.</text>
</comment>
<evidence type="ECO:0000256" key="4">
    <source>
        <dbReference type="ARBA" id="ARBA00022723"/>
    </source>
</evidence>
<evidence type="ECO:0000259" key="11">
    <source>
        <dbReference type="PROSITE" id="PS51706"/>
    </source>
</evidence>
<dbReference type="HAMAP" id="MF_00321">
    <property type="entry name" value="GTPase_EngB"/>
    <property type="match status" value="1"/>
</dbReference>
<proteinExistence type="inferred from homology"/>
<keyword evidence="6" id="KW-0460">Magnesium</keyword>
<comment type="function">
    <text evidence="10">Necessary for normal cell division and for the maintenance of normal septation.</text>
</comment>
<evidence type="ECO:0000256" key="8">
    <source>
        <dbReference type="ARBA" id="ARBA00023210"/>
    </source>
</evidence>
<name>A0ABP9DG87_9BACT</name>
<organism evidence="12 13">
    <name type="scientific">Algivirga pacifica</name>
    <dbReference type="NCBI Taxonomy" id="1162670"/>
    <lineage>
        <taxon>Bacteria</taxon>
        <taxon>Pseudomonadati</taxon>
        <taxon>Bacteroidota</taxon>
        <taxon>Cytophagia</taxon>
        <taxon>Cytophagales</taxon>
        <taxon>Flammeovirgaceae</taxon>
        <taxon>Algivirga</taxon>
    </lineage>
</organism>
<dbReference type="Pfam" id="PF01926">
    <property type="entry name" value="MMR_HSR1"/>
    <property type="match status" value="1"/>
</dbReference>
<dbReference type="InterPro" id="IPR027417">
    <property type="entry name" value="P-loop_NTPase"/>
</dbReference>
<evidence type="ECO:0000256" key="3">
    <source>
        <dbReference type="ARBA" id="ARBA00022618"/>
    </source>
</evidence>
<gene>
    <name evidence="12" type="primary">yihA</name>
    <name evidence="10" type="synonym">engB</name>
    <name evidence="12" type="ORF">GCM10023331_32200</name>
</gene>
<dbReference type="RefSeq" id="WP_345373638.1">
    <property type="nucleotide sequence ID" value="NZ_BAABJX010000052.1"/>
</dbReference>
<dbReference type="InterPro" id="IPR019987">
    <property type="entry name" value="GTP-bd_ribosome_bio_YsxC"/>
</dbReference>
<evidence type="ECO:0000256" key="6">
    <source>
        <dbReference type="ARBA" id="ARBA00022842"/>
    </source>
</evidence>
<evidence type="ECO:0000313" key="12">
    <source>
        <dbReference type="EMBL" id="GAA4844937.1"/>
    </source>
</evidence>
<dbReference type="PROSITE" id="PS51706">
    <property type="entry name" value="G_ENGB"/>
    <property type="match status" value="1"/>
</dbReference>
<keyword evidence="9 10" id="KW-0131">Cell cycle</keyword>
<evidence type="ECO:0000256" key="5">
    <source>
        <dbReference type="ARBA" id="ARBA00022741"/>
    </source>
</evidence>
<keyword evidence="8 10" id="KW-0717">Septation</keyword>
<protein>
    <recommendedName>
        <fullName evidence="10">Probable GTP-binding protein EngB</fullName>
    </recommendedName>
</protein>
<evidence type="ECO:0000256" key="2">
    <source>
        <dbReference type="ARBA" id="ARBA00009638"/>
    </source>
</evidence>
<keyword evidence="3 10" id="KW-0132">Cell division</keyword>
<dbReference type="PANTHER" id="PTHR11649:SF13">
    <property type="entry name" value="ENGB-TYPE G DOMAIN-CONTAINING PROTEIN"/>
    <property type="match status" value="1"/>
</dbReference>
<keyword evidence="7 10" id="KW-0342">GTP-binding</keyword>
<sequence>MKIKKASFVMSNTDYRKCPTPNLPEYAFIGRSNVGKSSLINALTNKKGLAMTSSTPGKTQLINHFLINENWYLVDLPGYGFARVSKTEKENFQKIIYSYLEKRENLLCTFVLVDIRHAPQKIDLEFMQWLGEHGVPFSIIFTKADKLKKGADDKAVETYKEEFLKTWEEMPPYFVTSSSKKEGLEDLLSFIHEINQEFRQS</sequence>
<dbReference type="PANTHER" id="PTHR11649">
    <property type="entry name" value="MSS1/TRME-RELATED GTP-BINDING PROTEIN"/>
    <property type="match status" value="1"/>
</dbReference>
<reference evidence="13" key="1">
    <citation type="journal article" date="2019" name="Int. J. Syst. Evol. Microbiol.">
        <title>The Global Catalogue of Microorganisms (GCM) 10K type strain sequencing project: providing services to taxonomists for standard genome sequencing and annotation.</title>
        <authorList>
            <consortium name="The Broad Institute Genomics Platform"/>
            <consortium name="The Broad Institute Genome Sequencing Center for Infectious Disease"/>
            <person name="Wu L."/>
            <person name="Ma J."/>
        </authorList>
    </citation>
    <scope>NUCLEOTIDE SEQUENCE [LARGE SCALE GENOMIC DNA]</scope>
    <source>
        <strain evidence="13">JCM 18326</strain>
    </source>
</reference>
<dbReference type="Proteomes" id="UP001500298">
    <property type="component" value="Unassembled WGS sequence"/>
</dbReference>
<keyword evidence="13" id="KW-1185">Reference proteome</keyword>
<evidence type="ECO:0000256" key="9">
    <source>
        <dbReference type="ARBA" id="ARBA00023306"/>
    </source>
</evidence>
<dbReference type="NCBIfam" id="TIGR03598">
    <property type="entry name" value="GTPase_YsxC"/>
    <property type="match status" value="1"/>
</dbReference>
<evidence type="ECO:0000256" key="1">
    <source>
        <dbReference type="ARBA" id="ARBA00001946"/>
    </source>
</evidence>
<keyword evidence="4" id="KW-0479">Metal-binding</keyword>
<accession>A0ABP9DG87</accession>
<keyword evidence="5 10" id="KW-0547">Nucleotide-binding</keyword>
<dbReference type="CDD" id="cd01876">
    <property type="entry name" value="YihA_EngB"/>
    <property type="match status" value="1"/>
</dbReference>
<comment type="caution">
    <text evidence="12">The sequence shown here is derived from an EMBL/GenBank/DDBJ whole genome shotgun (WGS) entry which is preliminary data.</text>
</comment>
<evidence type="ECO:0000256" key="7">
    <source>
        <dbReference type="ARBA" id="ARBA00023134"/>
    </source>
</evidence>
<dbReference type="Gene3D" id="3.40.50.300">
    <property type="entry name" value="P-loop containing nucleotide triphosphate hydrolases"/>
    <property type="match status" value="1"/>
</dbReference>
<feature type="domain" description="EngB-type G" evidence="11">
    <location>
        <begin position="22"/>
        <end position="197"/>
    </location>
</feature>
<evidence type="ECO:0000313" key="13">
    <source>
        <dbReference type="Proteomes" id="UP001500298"/>
    </source>
</evidence>
<dbReference type="SUPFAM" id="SSF52540">
    <property type="entry name" value="P-loop containing nucleoside triphosphate hydrolases"/>
    <property type="match status" value="1"/>
</dbReference>
<comment type="cofactor">
    <cofactor evidence="1">
        <name>Mg(2+)</name>
        <dbReference type="ChEBI" id="CHEBI:18420"/>
    </cofactor>
</comment>
<evidence type="ECO:0000256" key="10">
    <source>
        <dbReference type="HAMAP-Rule" id="MF_00321"/>
    </source>
</evidence>